<keyword evidence="1" id="KW-0472">Membrane</keyword>
<sequence length="430" mass="46060">MRAAHQIIMPSSIFTPGDLASSMRGACSLAPQFYTPGTGVTSIPDAHRFRRHGNSMDTQRFHPYLVLIALVAGAVALVFGLSGNPQGDLGLFFSTGAEAAPIFLIATLAFLALDRPRLRPVVSLLTALFVLGLALVGWFFSIAPWYDIMDAGEMPVEAAVALLAGFILSIGAASLCLLLYSVRVRRFLARWIPIDPENFVHTTAFVVVAAIALLPLVPLLVLGHPPLVDLIGDPSMDFGALTPTEAAKTDLYGLVWTLAGAFLAVGLFVKRSFPEVLDRLGLVRPTIRSFSFAVAVGLGLVLVFGVVDHVIVAVWEYFGWYVTDEAYTEALFSSYLTPVAAVVAAIVAGVGEEVAVRGVLQPRFGILLSCLVFAALHAYQYAWDGLVSVFLAGLVFAVLRARTSTTVSAVTHATYDLVLFSMMIAGISWI</sequence>
<keyword evidence="3" id="KW-0378">Hydrolase</keyword>
<keyword evidence="1" id="KW-0812">Transmembrane</keyword>
<dbReference type="InterPro" id="IPR003675">
    <property type="entry name" value="Rce1/LyrA-like_dom"/>
</dbReference>
<keyword evidence="3" id="KW-0482">Metalloprotease</keyword>
<dbReference type="Proteomes" id="UP001042704">
    <property type="component" value="Chromosome"/>
</dbReference>
<feature type="transmembrane region" description="Helical" evidence="1">
    <location>
        <begin position="330"/>
        <end position="350"/>
    </location>
</feature>
<organism evidence="3 4">
    <name type="scientific">Methanofollis aquaemaris</name>
    <dbReference type="NCBI Taxonomy" id="126734"/>
    <lineage>
        <taxon>Archaea</taxon>
        <taxon>Methanobacteriati</taxon>
        <taxon>Methanobacteriota</taxon>
        <taxon>Stenosarchaea group</taxon>
        <taxon>Methanomicrobia</taxon>
        <taxon>Methanomicrobiales</taxon>
        <taxon>Methanomicrobiaceae</taxon>
        <taxon>Methanofollis</taxon>
    </lineage>
</organism>
<feature type="transmembrane region" description="Helical" evidence="1">
    <location>
        <begin position="413"/>
        <end position="429"/>
    </location>
</feature>
<feature type="transmembrane region" description="Helical" evidence="1">
    <location>
        <begin position="290"/>
        <end position="318"/>
    </location>
</feature>
<gene>
    <name evidence="3" type="ORF">RJ40_05940</name>
</gene>
<feature type="transmembrane region" description="Helical" evidence="1">
    <location>
        <begin position="362"/>
        <end position="379"/>
    </location>
</feature>
<proteinExistence type="predicted"/>
<feature type="transmembrane region" description="Helical" evidence="1">
    <location>
        <begin position="251"/>
        <end position="269"/>
    </location>
</feature>
<reference evidence="3" key="2">
    <citation type="submission" date="2019-02" db="EMBL/GenBank/DDBJ databases">
        <authorList>
            <person name="Chen S.-C."/>
            <person name="Chien H.-H."/>
            <person name="Lai M.-C."/>
        </authorList>
    </citation>
    <scope>NUCLEOTIDE SEQUENCE</scope>
    <source>
        <strain evidence="3">N2F9704</strain>
    </source>
</reference>
<protein>
    <submittedName>
        <fullName evidence="3">CPBP family intramembrane metalloprotease</fullName>
    </submittedName>
</protein>
<dbReference type="GO" id="GO:0008237">
    <property type="term" value="F:metallopeptidase activity"/>
    <property type="evidence" value="ECO:0007669"/>
    <property type="project" value="UniProtKB-KW"/>
</dbReference>
<feature type="transmembrane region" description="Helical" evidence="1">
    <location>
        <begin position="64"/>
        <end position="83"/>
    </location>
</feature>
<evidence type="ECO:0000313" key="4">
    <source>
        <dbReference type="Proteomes" id="UP001042704"/>
    </source>
</evidence>
<name>A0A8A3S4J6_9EURY</name>
<evidence type="ECO:0000313" key="3">
    <source>
        <dbReference type="EMBL" id="QSZ67068.1"/>
    </source>
</evidence>
<feature type="transmembrane region" description="Helical" evidence="1">
    <location>
        <begin position="203"/>
        <end position="222"/>
    </location>
</feature>
<dbReference type="Pfam" id="PF02517">
    <property type="entry name" value="Rce1-like"/>
    <property type="match status" value="1"/>
</dbReference>
<keyword evidence="1" id="KW-1133">Transmembrane helix</keyword>
<feature type="domain" description="CAAX prenyl protease 2/Lysostaphin resistance protein A-like" evidence="2">
    <location>
        <begin position="338"/>
        <end position="418"/>
    </location>
</feature>
<dbReference type="AlphaFoldDB" id="A0A8A3S4J6"/>
<keyword evidence="4" id="KW-1185">Reference proteome</keyword>
<evidence type="ECO:0000256" key="1">
    <source>
        <dbReference type="SAM" id="Phobius"/>
    </source>
</evidence>
<feature type="transmembrane region" description="Helical" evidence="1">
    <location>
        <begin position="89"/>
        <end position="113"/>
    </location>
</feature>
<accession>A0A8A3S4J6</accession>
<reference evidence="3" key="1">
    <citation type="journal article" date="2001" name="Int. J. Syst. Evol. Microbiol.">
        <title>Methanofollis aquaemaris sp. nov., a methanogen isolated from an aquaculture fish pond.</title>
        <authorList>
            <person name="Lai M.C."/>
            <person name="Chen S.C."/>
        </authorList>
    </citation>
    <scope>NUCLEOTIDE SEQUENCE</scope>
    <source>
        <strain evidence="3">N2F9704</strain>
    </source>
</reference>
<feature type="transmembrane region" description="Helical" evidence="1">
    <location>
        <begin position="385"/>
        <end position="401"/>
    </location>
</feature>
<feature type="transmembrane region" description="Helical" evidence="1">
    <location>
        <begin position="158"/>
        <end position="182"/>
    </location>
</feature>
<dbReference type="GO" id="GO:0004175">
    <property type="term" value="F:endopeptidase activity"/>
    <property type="evidence" value="ECO:0007669"/>
    <property type="project" value="UniProtKB-ARBA"/>
</dbReference>
<dbReference type="EMBL" id="CP036172">
    <property type="protein sequence ID" value="QSZ67068.1"/>
    <property type="molecule type" value="Genomic_DNA"/>
</dbReference>
<feature type="transmembrane region" description="Helical" evidence="1">
    <location>
        <begin position="125"/>
        <end position="146"/>
    </location>
</feature>
<dbReference type="KEGG" id="maqe:RJ40_05940"/>
<keyword evidence="3" id="KW-0645">Protease</keyword>
<dbReference type="GO" id="GO:0080120">
    <property type="term" value="P:CAAX-box protein maturation"/>
    <property type="evidence" value="ECO:0007669"/>
    <property type="project" value="UniProtKB-ARBA"/>
</dbReference>
<evidence type="ECO:0000259" key="2">
    <source>
        <dbReference type="Pfam" id="PF02517"/>
    </source>
</evidence>